<dbReference type="AlphaFoldDB" id="A0A7C9VQW4"/>
<dbReference type="RefSeq" id="WP_166046090.1">
    <property type="nucleotide sequence ID" value="NZ_JAAMPJ010000003.1"/>
</dbReference>
<protein>
    <submittedName>
        <fullName evidence="2">Uncharacterized protein</fullName>
    </submittedName>
</protein>
<feature type="compositionally biased region" description="Acidic residues" evidence="1">
    <location>
        <begin position="150"/>
        <end position="167"/>
    </location>
</feature>
<proteinExistence type="predicted"/>
<feature type="region of interest" description="Disordered" evidence="1">
    <location>
        <begin position="150"/>
        <end position="171"/>
    </location>
</feature>
<dbReference type="EMBL" id="JAAMPJ010000003">
    <property type="protein sequence ID" value="NGY60095.1"/>
    <property type="molecule type" value="Genomic_DNA"/>
</dbReference>
<name>A0A7C9VQW4_9PSEU</name>
<evidence type="ECO:0000256" key="1">
    <source>
        <dbReference type="SAM" id="MobiDB-lite"/>
    </source>
</evidence>
<evidence type="ECO:0000313" key="3">
    <source>
        <dbReference type="Proteomes" id="UP000481360"/>
    </source>
</evidence>
<dbReference type="InterPro" id="IPR045592">
    <property type="entry name" value="DUF6461"/>
</dbReference>
<sequence>MPHDHSWADAYPGAERFLGEIFTLAFVRDLAPLDAMRRVGGLPDTLAERTPEQISALHNYDDGYPEVVSALALGDWTALVQPTGFWLGMLTTALSQGTEAVSLVRHDYASASFDHAVDGTLVGGFNVDYPPVHYGADNGRLLDLMREVGFDPDDEESDDEENDEESDGDHRFSRALRLAELITGVSPTFEQLVAPLPSMHFDHWFSRARPSGSPSERTAEEIIAELDLANTPGLADALATAEQGEPVFVTPESELGQHVREWSTLARRASWSLNGPGRHRMTDAERQRGYRFGWLLQELAFAFRPDLRR</sequence>
<keyword evidence="3" id="KW-1185">Reference proteome</keyword>
<comment type="caution">
    <text evidence="2">The sequence shown here is derived from an EMBL/GenBank/DDBJ whole genome shotgun (WGS) entry which is preliminary data.</text>
</comment>
<dbReference type="Proteomes" id="UP000481360">
    <property type="component" value="Unassembled WGS sequence"/>
</dbReference>
<dbReference type="Pfam" id="PF20062">
    <property type="entry name" value="DUF6461"/>
    <property type="match status" value="1"/>
</dbReference>
<organism evidence="2 3">
    <name type="scientific">Lentzea alba</name>
    <dbReference type="NCBI Taxonomy" id="2714351"/>
    <lineage>
        <taxon>Bacteria</taxon>
        <taxon>Bacillati</taxon>
        <taxon>Actinomycetota</taxon>
        <taxon>Actinomycetes</taxon>
        <taxon>Pseudonocardiales</taxon>
        <taxon>Pseudonocardiaceae</taxon>
        <taxon>Lentzea</taxon>
    </lineage>
</organism>
<evidence type="ECO:0000313" key="2">
    <source>
        <dbReference type="EMBL" id="NGY60095.1"/>
    </source>
</evidence>
<reference evidence="2 3" key="1">
    <citation type="submission" date="2020-03" db="EMBL/GenBank/DDBJ databases">
        <title>Isolation and identification of active actinomycetes.</title>
        <authorList>
            <person name="Sun X."/>
        </authorList>
    </citation>
    <scope>NUCLEOTIDE SEQUENCE [LARGE SCALE GENOMIC DNA]</scope>
    <source>
        <strain evidence="2 3">NEAU-D13</strain>
    </source>
</reference>
<gene>
    <name evidence="2" type="ORF">G7043_14295</name>
</gene>
<accession>A0A7C9VQW4</accession>